<feature type="domain" description="VOC" evidence="1">
    <location>
        <begin position="2"/>
        <end position="116"/>
    </location>
</feature>
<dbReference type="OrthoDB" id="192739at2"/>
<dbReference type="Gene3D" id="3.10.180.10">
    <property type="entry name" value="2,3-Dihydroxybiphenyl 1,2-Dioxygenase, domain 1"/>
    <property type="match status" value="1"/>
</dbReference>
<dbReference type="CDD" id="cd06587">
    <property type="entry name" value="VOC"/>
    <property type="match status" value="1"/>
</dbReference>
<evidence type="ECO:0000259" key="1">
    <source>
        <dbReference type="PROSITE" id="PS51819"/>
    </source>
</evidence>
<proteinExistence type="predicted"/>
<sequence length="218" mass="24672">MTIKELTLLSDNLAETKQFYTRILGLSIVSEETSTLSFAAGTTLLCFEKSTNLRPRYHFAFNIPYISVMDAFSQMSNNVDLLPISESSKLADFVNWNAKSFYFYDNNGNILEFIGRNDLPDGDKISFDSSFILSVSEIGLPVENVKDECEKLITEYRLGYFAKQPPSDTFSVIGQDTGLLIIVPVGRNWYPTNNHPAEAFKIKVVFLNAEREVTLLYE</sequence>
<gene>
    <name evidence="2" type="ORF">DR864_07000</name>
</gene>
<dbReference type="PROSITE" id="PS51819">
    <property type="entry name" value="VOC"/>
    <property type="match status" value="1"/>
</dbReference>
<dbReference type="InterPro" id="IPR029068">
    <property type="entry name" value="Glyas_Bleomycin-R_OHBP_Dase"/>
</dbReference>
<dbReference type="EMBL" id="CP030850">
    <property type="protein sequence ID" value="AXE17493.1"/>
    <property type="molecule type" value="Genomic_DNA"/>
</dbReference>
<organism evidence="2 3">
    <name type="scientific">Runella rosea</name>
    <dbReference type="NCBI Taxonomy" id="2259595"/>
    <lineage>
        <taxon>Bacteria</taxon>
        <taxon>Pseudomonadati</taxon>
        <taxon>Bacteroidota</taxon>
        <taxon>Cytophagia</taxon>
        <taxon>Cytophagales</taxon>
        <taxon>Spirosomataceae</taxon>
        <taxon>Runella</taxon>
    </lineage>
</organism>
<evidence type="ECO:0000313" key="3">
    <source>
        <dbReference type="Proteomes" id="UP000251993"/>
    </source>
</evidence>
<evidence type="ECO:0000313" key="2">
    <source>
        <dbReference type="EMBL" id="AXE17493.1"/>
    </source>
</evidence>
<dbReference type="InterPro" id="IPR004360">
    <property type="entry name" value="Glyas_Fos-R_dOase_dom"/>
</dbReference>
<reference evidence="2 3" key="1">
    <citation type="submission" date="2018-07" db="EMBL/GenBank/DDBJ databases">
        <title>Genome sequencing of Runella.</title>
        <authorList>
            <person name="Baek M.-G."/>
            <person name="Yi H."/>
        </authorList>
    </citation>
    <scope>NUCLEOTIDE SEQUENCE [LARGE SCALE GENOMIC DNA]</scope>
    <source>
        <strain evidence="2 3">HYN0085</strain>
    </source>
</reference>
<accession>A0A344TFS2</accession>
<dbReference type="SUPFAM" id="SSF54593">
    <property type="entry name" value="Glyoxalase/Bleomycin resistance protein/Dihydroxybiphenyl dioxygenase"/>
    <property type="match status" value="1"/>
</dbReference>
<name>A0A344TFS2_9BACT</name>
<protein>
    <recommendedName>
        <fullName evidence="1">VOC domain-containing protein</fullName>
    </recommendedName>
</protein>
<dbReference type="AlphaFoldDB" id="A0A344TFS2"/>
<dbReference type="KEGG" id="run:DR864_07000"/>
<dbReference type="InterPro" id="IPR037523">
    <property type="entry name" value="VOC_core"/>
</dbReference>
<dbReference type="RefSeq" id="WP_114066278.1">
    <property type="nucleotide sequence ID" value="NZ_CP030850.1"/>
</dbReference>
<dbReference type="Proteomes" id="UP000251993">
    <property type="component" value="Chromosome"/>
</dbReference>
<keyword evidence="3" id="KW-1185">Reference proteome</keyword>
<dbReference type="Pfam" id="PF00903">
    <property type="entry name" value="Glyoxalase"/>
    <property type="match status" value="1"/>
</dbReference>